<feature type="non-terminal residue" evidence="1">
    <location>
        <position position="67"/>
    </location>
</feature>
<dbReference type="AlphaFoldDB" id="A0ABD0QM82"/>
<evidence type="ECO:0000313" key="2">
    <source>
        <dbReference type="Proteomes" id="UP001529510"/>
    </source>
</evidence>
<gene>
    <name evidence="1" type="ORF">M9458_017926</name>
</gene>
<name>A0ABD0QM82_CIRMR</name>
<protein>
    <submittedName>
        <fullName evidence="1">Uncharacterized protein</fullName>
    </submittedName>
</protein>
<organism evidence="1 2">
    <name type="scientific">Cirrhinus mrigala</name>
    <name type="common">Mrigala</name>
    <dbReference type="NCBI Taxonomy" id="683832"/>
    <lineage>
        <taxon>Eukaryota</taxon>
        <taxon>Metazoa</taxon>
        <taxon>Chordata</taxon>
        <taxon>Craniata</taxon>
        <taxon>Vertebrata</taxon>
        <taxon>Euteleostomi</taxon>
        <taxon>Actinopterygii</taxon>
        <taxon>Neopterygii</taxon>
        <taxon>Teleostei</taxon>
        <taxon>Ostariophysi</taxon>
        <taxon>Cypriniformes</taxon>
        <taxon>Cyprinidae</taxon>
        <taxon>Labeoninae</taxon>
        <taxon>Labeonini</taxon>
        <taxon>Cirrhinus</taxon>
    </lineage>
</organism>
<keyword evidence="2" id="KW-1185">Reference proteome</keyword>
<comment type="caution">
    <text evidence="1">The sequence shown here is derived from an EMBL/GenBank/DDBJ whole genome shotgun (WGS) entry which is preliminary data.</text>
</comment>
<evidence type="ECO:0000313" key="1">
    <source>
        <dbReference type="EMBL" id="KAL0186256.1"/>
    </source>
</evidence>
<dbReference type="EMBL" id="JAMKFB020000008">
    <property type="protein sequence ID" value="KAL0186256.1"/>
    <property type="molecule type" value="Genomic_DNA"/>
</dbReference>
<reference evidence="1 2" key="1">
    <citation type="submission" date="2024-05" db="EMBL/GenBank/DDBJ databases">
        <title>Genome sequencing and assembly of Indian major carp, Cirrhinus mrigala (Hamilton, 1822).</title>
        <authorList>
            <person name="Mohindra V."/>
            <person name="Chowdhury L.M."/>
            <person name="Lal K."/>
            <person name="Jena J.K."/>
        </authorList>
    </citation>
    <scope>NUCLEOTIDE SEQUENCE [LARGE SCALE GENOMIC DNA]</scope>
    <source>
        <strain evidence="1">CM1030</strain>
        <tissue evidence="1">Blood</tissue>
    </source>
</reference>
<dbReference type="Proteomes" id="UP001529510">
    <property type="component" value="Unassembled WGS sequence"/>
</dbReference>
<proteinExistence type="predicted"/>
<accession>A0ABD0QM82</accession>
<sequence length="67" mass="7215">MLQLNDSVDPESPGAAVLHPADCDDGLEVVARAGASVACCTPLQTLTPFQVHNPTMRAKVKDYFVFR</sequence>